<dbReference type="Proteomes" id="UP000319383">
    <property type="component" value="Chromosome"/>
</dbReference>
<feature type="transmembrane region" description="Helical" evidence="2">
    <location>
        <begin position="1074"/>
        <end position="1095"/>
    </location>
</feature>
<proteinExistence type="predicted"/>
<feature type="transmembrane region" description="Helical" evidence="2">
    <location>
        <begin position="1050"/>
        <end position="1068"/>
    </location>
</feature>
<evidence type="ECO:0000313" key="5">
    <source>
        <dbReference type="Proteomes" id="UP000319383"/>
    </source>
</evidence>
<evidence type="ECO:0000256" key="3">
    <source>
        <dbReference type="SAM" id="SignalP"/>
    </source>
</evidence>
<evidence type="ECO:0000313" key="4">
    <source>
        <dbReference type="EMBL" id="QDU42504.1"/>
    </source>
</evidence>
<feature type="chain" id="PRO_5021965108" description="MG2 domain protein" evidence="3">
    <location>
        <begin position="30"/>
        <end position="1138"/>
    </location>
</feature>
<keyword evidence="2" id="KW-0812">Transmembrane</keyword>
<evidence type="ECO:0000256" key="2">
    <source>
        <dbReference type="SAM" id="Phobius"/>
    </source>
</evidence>
<organism evidence="4 5">
    <name type="scientific">Symmachiella dynata</name>
    <dbReference type="NCBI Taxonomy" id="2527995"/>
    <lineage>
        <taxon>Bacteria</taxon>
        <taxon>Pseudomonadati</taxon>
        <taxon>Planctomycetota</taxon>
        <taxon>Planctomycetia</taxon>
        <taxon>Planctomycetales</taxon>
        <taxon>Planctomycetaceae</taxon>
        <taxon>Symmachiella</taxon>
    </lineage>
</organism>
<evidence type="ECO:0000256" key="1">
    <source>
        <dbReference type="SAM" id="MobiDB-lite"/>
    </source>
</evidence>
<protein>
    <recommendedName>
        <fullName evidence="6">MG2 domain protein</fullName>
    </recommendedName>
</protein>
<sequence precursor="true">MRIRSLTTRMLFGSLCCGLVAALPVNAFSQETPATEVADDSQPETSPAEEPTPDAEPNPAADWERLIYLPYKNLKQVFEKETATVFMPYSQYLKLWAGKTIPDGDSEKPPIGAVISRADYRGKVVNDLVKIEAVFTVQVLGKPWAEVPLQFGDAAVGKMTASNERILLRGTGEGTYALLLPEKGEHTVTLELVSRIRTSPDGRSFSLQCPTVGITNFDLEIPAADQTVEVTPHLVSTPIKTEGNLTRVQAGLGATKTISARWHPRVSSAPEMDLLASVENQLDIRVADGLIHTHAALAYKVLRGNLDQVRIAVPTGHRILDVASPALKGWQAAKEQSGQVITVDLLPGKSRTITIEVHTERPVPDDTFSLAGIDPDGVNHGIHARGAVRESGLISVNHAADITLPIETQTGLTRIESAEIPKAMRRPGGMYFKFYTRDFDFQLRAKPVEPRITAVQNTRLEFRDDELHVDTSTIYTVERAGVFELRYQLPENFKVAAVHCEQMEKYTVTEDTQELVVALSQKNMGQIYVVISGNVDFQAGKEKTELKLPVLTPIGTTRETGTVAVFAPEAIEIVTEEDAVIAAQPIRPRNIHPVPNMRITAVWAYTQRPMEITVTTLRKPTRLTASVATQVNIKQELVEVNALLHFDIQYAGIDTFVFAVPESVEDVQIENVDSGNGTAIKQRSRADEAEEGWVTWTVAMQRDVTGSQQFRIKYDLKPETEGTTATVLIEPPRVLDVPANTSRGTAAVSPARVYGEVAVNKDRALSVAAATETLEAIDVRELKLLNQNTDLAYRYFKQPVEVQLTASKHEIQEVVETVVPRALIEAVTSTDAGTTYRCRYKITSSERQRLSIDLPAEAELLGVTVAGKRGSLERNAAGSPPAGWESYFVNVAREGSSEKPFHLMVLFRVERVNATFPQWGGPLSIDIPRIGGSNAVPVQQLRVAAWVPDEYALVGSPEQFSNDRQAFPNWNPAAIASTDNPNDLNTWIGGDSAGLFEFPISGHAYSYTNLGGTDRFTVTYWRSAMYMVVISGALFLVALLLSRTSWHNKLSVLVIGGFVLALLAVRFPNLAVHAFSAALLGIIAMAVLWCVHSLFRLRPHLPIGENVSQLAQPVSLATVVPPPGVFADWNANFRKRRD</sequence>
<feature type="region of interest" description="Disordered" evidence="1">
    <location>
        <begin position="32"/>
        <end position="59"/>
    </location>
</feature>
<accession>A0A517ZJ40</accession>
<dbReference type="RefSeq" id="WP_145374547.1">
    <property type="nucleotide sequence ID" value="NZ_CP036276.1"/>
</dbReference>
<dbReference type="AlphaFoldDB" id="A0A517ZJ40"/>
<keyword evidence="2" id="KW-0472">Membrane</keyword>
<keyword evidence="5" id="KW-1185">Reference proteome</keyword>
<feature type="transmembrane region" description="Helical" evidence="2">
    <location>
        <begin position="1020"/>
        <end position="1041"/>
    </location>
</feature>
<keyword evidence="3" id="KW-0732">Signal</keyword>
<keyword evidence="2" id="KW-1133">Transmembrane helix</keyword>
<dbReference type="EMBL" id="CP036276">
    <property type="protein sequence ID" value="QDU42504.1"/>
    <property type="molecule type" value="Genomic_DNA"/>
</dbReference>
<dbReference type="KEGG" id="sdyn:Mal52_09670"/>
<feature type="signal peptide" evidence="3">
    <location>
        <begin position="1"/>
        <end position="29"/>
    </location>
</feature>
<reference evidence="4 5" key="1">
    <citation type="submission" date="2019-02" db="EMBL/GenBank/DDBJ databases">
        <title>Deep-cultivation of Planctomycetes and their phenomic and genomic characterization uncovers novel biology.</title>
        <authorList>
            <person name="Wiegand S."/>
            <person name="Jogler M."/>
            <person name="Boedeker C."/>
            <person name="Pinto D."/>
            <person name="Vollmers J."/>
            <person name="Rivas-Marin E."/>
            <person name="Kohn T."/>
            <person name="Peeters S.H."/>
            <person name="Heuer A."/>
            <person name="Rast P."/>
            <person name="Oberbeckmann S."/>
            <person name="Bunk B."/>
            <person name="Jeske O."/>
            <person name="Meyerdierks A."/>
            <person name="Storesund J.E."/>
            <person name="Kallscheuer N."/>
            <person name="Luecker S."/>
            <person name="Lage O.M."/>
            <person name="Pohl T."/>
            <person name="Merkel B.J."/>
            <person name="Hornburger P."/>
            <person name="Mueller R.-W."/>
            <person name="Bruemmer F."/>
            <person name="Labrenz M."/>
            <person name="Spormann A.M."/>
            <person name="Op den Camp H."/>
            <person name="Overmann J."/>
            <person name="Amann R."/>
            <person name="Jetten M.S.M."/>
            <person name="Mascher T."/>
            <person name="Medema M.H."/>
            <person name="Devos D.P."/>
            <person name="Kaster A.-K."/>
            <person name="Ovreas L."/>
            <person name="Rohde M."/>
            <person name="Galperin M.Y."/>
            <person name="Jogler C."/>
        </authorList>
    </citation>
    <scope>NUCLEOTIDE SEQUENCE [LARGE SCALE GENOMIC DNA]</scope>
    <source>
        <strain evidence="4 5">Mal52</strain>
    </source>
</reference>
<name>A0A517ZJ40_9PLAN</name>
<evidence type="ECO:0008006" key="6">
    <source>
        <dbReference type="Google" id="ProtNLM"/>
    </source>
</evidence>
<gene>
    <name evidence="4" type="ORF">Mal52_09670</name>
</gene>